<sequence length="42" mass="4540">MVTFKALVCRVIGHDATKVPRDDEGGGYAYECRRCGAAGIRP</sequence>
<proteinExistence type="predicted"/>
<name>A0A7W4YAK0_9CELL</name>
<reference evidence="1 2" key="1">
    <citation type="submission" date="2020-08" db="EMBL/GenBank/DDBJ databases">
        <title>The Agave Microbiome: Exploring the role of microbial communities in plant adaptations to desert environments.</title>
        <authorList>
            <person name="Partida-Martinez L.P."/>
        </authorList>
    </citation>
    <scope>NUCLEOTIDE SEQUENCE [LARGE SCALE GENOMIC DNA]</scope>
    <source>
        <strain evidence="1 2">RAS26</strain>
    </source>
</reference>
<evidence type="ECO:0000313" key="2">
    <source>
        <dbReference type="Proteomes" id="UP000518206"/>
    </source>
</evidence>
<organism evidence="1 2">
    <name type="scientific">Cellulomonas cellasea</name>
    <dbReference type="NCBI Taxonomy" id="43670"/>
    <lineage>
        <taxon>Bacteria</taxon>
        <taxon>Bacillati</taxon>
        <taxon>Actinomycetota</taxon>
        <taxon>Actinomycetes</taxon>
        <taxon>Micrococcales</taxon>
        <taxon>Cellulomonadaceae</taxon>
        <taxon>Cellulomonas</taxon>
    </lineage>
</organism>
<evidence type="ECO:0000313" key="1">
    <source>
        <dbReference type="EMBL" id="MBB2922149.1"/>
    </source>
</evidence>
<protein>
    <submittedName>
        <fullName evidence="1">Uncharacterized protein</fullName>
    </submittedName>
</protein>
<gene>
    <name evidence="1" type="ORF">FHR80_001043</name>
</gene>
<accession>A0A7W4YAK0</accession>
<reference evidence="1 2" key="2">
    <citation type="submission" date="2020-08" db="EMBL/GenBank/DDBJ databases">
        <authorList>
            <person name="Partida-Martinez L."/>
            <person name="Huntemann M."/>
            <person name="Clum A."/>
            <person name="Wang J."/>
            <person name="Palaniappan K."/>
            <person name="Ritter S."/>
            <person name="Chen I.-M."/>
            <person name="Stamatis D."/>
            <person name="Reddy T."/>
            <person name="O'Malley R."/>
            <person name="Daum C."/>
            <person name="Shapiro N."/>
            <person name="Ivanova N."/>
            <person name="Kyrpides N."/>
            <person name="Woyke T."/>
        </authorList>
    </citation>
    <scope>NUCLEOTIDE SEQUENCE [LARGE SCALE GENOMIC DNA]</scope>
    <source>
        <strain evidence="1 2">RAS26</strain>
    </source>
</reference>
<dbReference type="AlphaFoldDB" id="A0A7W4YAK0"/>
<dbReference type="RefSeq" id="WP_260176040.1">
    <property type="nucleotide sequence ID" value="NZ_JACHVX010000001.1"/>
</dbReference>
<dbReference type="EMBL" id="JACHVX010000001">
    <property type="protein sequence ID" value="MBB2922149.1"/>
    <property type="molecule type" value="Genomic_DNA"/>
</dbReference>
<dbReference type="Proteomes" id="UP000518206">
    <property type="component" value="Unassembled WGS sequence"/>
</dbReference>
<comment type="caution">
    <text evidence="1">The sequence shown here is derived from an EMBL/GenBank/DDBJ whole genome shotgun (WGS) entry which is preliminary data.</text>
</comment>